<evidence type="ECO:0000313" key="7">
    <source>
        <dbReference type="Proteomes" id="UP000283369"/>
    </source>
</evidence>
<dbReference type="AlphaFoldDB" id="A0A3E4N9F0"/>
<accession>A0A3E4N9F0</accession>
<dbReference type="Proteomes" id="UP000284417">
    <property type="component" value="Unassembled WGS sequence"/>
</dbReference>
<gene>
    <name evidence="5" type="ORF">DW042_16095</name>
    <name evidence="4" type="ORF">DWW25_13975</name>
    <name evidence="3" type="ORF">DXD03_17670</name>
    <name evidence="2" type="ORF">GA424_15620</name>
</gene>
<proteinExistence type="predicted"/>
<dbReference type="InterPro" id="IPR042278">
    <property type="entry name" value="Mfa-like_1_N"/>
</dbReference>
<evidence type="ECO:0000313" key="5">
    <source>
        <dbReference type="EMBL" id="RHK93475.1"/>
    </source>
</evidence>
<dbReference type="Proteomes" id="UP000283369">
    <property type="component" value="Unassembled WGS sequence"/>
</dbReference>
<protein>
    <recommendedName>
        <fullName evidence="10">Fimbrillin family protein</fullName>
    </recommendedName>
</protein>
<evidence type="ECO:0008006" key="10">
    <source>
        <dbReference type="Google" id="ProtNLM"/>
    </source>
</evidence>
<name>A0A3E4N9F0_9BACE</name>
<evidence type="ECO:0000256" key="1">
    <source>
        <dbReference type="SAM" id="SignalP"/>
    </source>
</evidence>
<comment type="caution">
    <text evidence="3">The sequence shown here is derived from an EMBL/GenBank/DDBJ whole genome shotgun (WGS) entry which is preliminary data.</text>
</comment>
<dbReference type="EMBL" id="QSQU01000029">
    <property type="protein sequence ID" value="RGK59289.1"/>
    <property type="molecule type" value="Genomic_DNA"/>
</dbReference>
<evidence type="ECO:0000313" key="4">
    <source>
        <dbReference type="EMBL" id="RGV13766.1"/>
    </source>
</evidence>
<organism evidence="3 6">
    <name type="scientific">Bacteroides xylanisolvens</name>
    <dbReference type="NCBI Taxonomy" id="371601"/>
    <lineage>
        <taxon>Bacteria</taxon>
        <taxon>Pseudomonadati</taxon>
        <taxon>Bacteroidota</taxon>
        <taxon>Bacteroidia</taxon>
        <taxon>Bacteroidales</taxon>
        <taxon>Bacteroidaceae</taxon>
        <taxon>Bacteroides</taxon>
    </lineage>
</organism>
<evidence type="ECO:0000313" key="9">
    <source>
        <dbReference type="Proteomes" id="UP000487596"/>
    </source>
</evidence>
<dbReference type="Pfam" id="PF13149">
    <property type="entry name" value="Mfa_like_1"/>
    <property type="match status" value="1"/>
</dbReference>
<dbReference type="CDD" id="cd13120">
    <property type="entry name" value="BF2867_like_N"/>
    <property type="match status" value="1"/>
</dbReference>
<evidence type="ECO:0000313" key="3">
    <source>
        <dbReference type="EMBL" id="RGK59289.1"/>
    </source>
</evidence>
<evidence type="ECO:0000313" key="8">
    <source>
        <dbReference type="Proteomes" id="UP000284417"/>
    </source>
</evidence>
<evidence type="ECO:0000313" key="6">
    <source>
        <dbReference type="Proteomes" id="UP000261210"/>
    </source>
</evidence>
<dbReference type="PROSITE" id="PS51257">
    <property type="entry name" value="PROKAR_LIPOPROTEIN"/>
    <property type="match status" value="1"/>
</dbReference>
<evidence type="ECO:0000313" key="2">
    <source>
        <dbReference type="EMBL" id="KAB6136017.1"/>
    </source>
</evidence>
<dbReference type="Gene3D" id="2.60.40.2620">
    <property type="entry name" value="Fimbrillin-like"/>
    <property type="match status" value="1"/>
</dbReference>
<dbReference type="InterPro" id="IPR025049">
    <property type="entry name" value="Mfa-like_1"/>
</dbReference>
<dbReference type="EMBL" id="QRYV01000031">
    <property type="protein sequence ID" value="RGV13766.1"/>
    <property type="molecule type" value="Genomic_DNA"/>
</dbReference>
<dbReference type="RefSeq" id="WP_008021867.1">
    <property type="nucleotide sequence ID" value="NZ_CAKOCS010000009.1"/>
</dbReference>
<dbReference type="Proteomes" id="UP000261210">
    <property type="component" value="Unassembled WGS sequence"/>
</dbReference>
<reference evidence="6 7" key="1">
    <citation type="submission" date="2018-08" db="EMBL/GenBank/DDBJ databases">
        <title>A genome reference for cultivated species of the human gut microbiota.</title>
        <authorList>
            <person name="Zou Y."/>
            <person name="Xue W."/>
            <person name="Luo G."/>
        </authorList>
    </citation>
    <scope>NUCLEOTIDE SEQUENCE [LARGE SCALE GENOMIC DNA]</scope>
    <source>
        <strain evidence="4 7">AF14-7</strain>
        <strain evidence="5 8">AF39-6AC</strain>
        <strain evidence="3 6">TF10-34</strain>
    </source>
</reference>
<sequence>MKTINAMMLSLAALTIAGCSQNEVTEISPDAHPQVGFGVYTGVPTRGVDMTTESMKDDPTDANKYGGFGIMAYFTGQDNFETVKTTVTPSFMHNQMVKFDGTNNVWTYSPVKYWPNRQNDKISFFAYAPYESDWQNGSKSGVITSAATAPGIPYIKFKLKTTDKLDKMVDLVVADQRDKTYTAENGGKISFTFEHTLSRISFRAQLGAGDFDGMDGTNSFVYITHMWIVGTDHSADGSNLSLIDPASPVNANSKFYTSAKWSELHWNYEADATIAQADFSLDKMLNLESPGIDISTPAAGHDARTQGIRITKASQGTAEKAVPLFKDKEYLYLIPVGEKSGTDLTQNKGCAKGDIKIGFHYDIVSKDATNAGKFIASHGEAFIELPAGHMKRKESYLYTLKINLHKIEISDATVTPWEDIKTEATVE</sequence>
<feature type="signal peptide" evidence="1">
    <location>
        <begin position="1"/>
        <end position="17"/>
    </location>
</feature>
<dbReference type="EMBL" id="QROC01000022">
    <property type="protein sequence ID" value="RHK93475.1"/>
    <property type="molecule type" value="Genomic_DNA"/>
</dbReference>
<dbReference type="EMBL" id="WDEH01000026">
    <property type="protein sequence ID" value="KAB6136017.1"/>
    <property type="molecule type" value="Genomic_DNA"/>
</dbReference>
<reference evidence="2 9" key="2">
    <citation type="journal article" date="2019" name="Nat. Med.">
        <title>A library of human gut bacterial isolates paired with longitudinal multiomics data enables mechanistic microbiome research.</title>
        <authorList>
            <person name="Poyet M."/>
            <person name="Groussin M."/>
            <person name="Gibbons S.M."/>
            <person name="Avila-Pacheco J."/>
            <person name="Jiang X."/>
            <person name="Kearney S.M."/>
            <person name="Perrotta A.R."/>
            <person name="Berdy B."/>
            <person name="Zhao S."/>
            <person name="Lieberman T.D."/>
            <person name="Swanson P.K."/>
            <person name="Smith M."/>
            <person name="Roesemann S."/>
            <person name="Alexander J.E."/>
            <person name="Rich S.A."/>
            <person name="Livny J."/>
            <person name="Vlamakis H."/>
            <person name="Clish C."/>
            <person name="Bullock K."/>
            <person name="Deik A."/>
            <person name="Scott J."/>
            <person name="Pierce K.A."/>
            <person name="Xavier R.J."/>
            <person name="Alm E.J."/>
        </authorList>
    </citation>
    <scope>NUCLEOTIDE SEQUENCE [LARGE SCALE GENOMIC DNA]</scope>
    <source>
        <strain evidence="2 9">BIOML-A62</strain>
    </source>
</reference>
<dbReference type="Proteomes" id="UP000487596">
    <property type="component" value="Unassembled WGS sequence"/>
</dbReference>
<feature type="chain" id="PRO_5036080675" description="Fimbrillin family protein" evidence="1">
    <location>
        <begin position="18"/>
        <end position="427"/>
    </location>
</feature>
<keyword evidence="1" id="KW-0732">Signal</keyword>